<dbReference type="SUPFAM" id="SSF52540">
    <property type="entry name" value="P-loop containing nucleoside triphosphate hydrolases"/>
    <property type="match status" value="1"/>
</dbReference>
<dbReference type="OrthoDB" id="9811073at2"/>
<evidence type="ECO:0000313" key="1">
    <source>
        <dbReference type="EMBL" id="RBL93617.1"/>
    </source>
</evidence>
<protein>
    <recommendedName>
        <fullName evidence="3">DNA polymerase III subunit delta</fullName>
    </recommendedName>
</protein>
<sequence>MLFSEIIGQAAAQQQLIQSIQQNRLSHAMILLAPEGAGGLPLGLAFTQYLVCENKQTHDACGRCPACLKASQYIHPDIHFSYPVIPRKPGDKPVSTDYISEWREFVATNPYGNAYDWLQFIGAENKQGNITASECQDIIRKLNLKSFESGYKILVMWMPEYLGNEGNRLLKLIEEPPANTLFILIAENQEQILATILSRTHLIKINPLQRDEMEKALVERAKVPAARARQVATITAGNYREAIFLLQNSDDDYHELLRNWLNYLFTGNRVALQEWIEGISSAKTGRENQKQFLRYFINLLEHTLRLRYLDKTQLAFSDEEVDFATKLSKLADLEQTAQIVETLDNAYYHIERNANAKMLFHALSIKLQYIFKKKPIPVL</sequence>
<name>A0A365Y4W1_9BACT</name>
<organism evidence="1 2">
    <name type="scientific">Chitinophaga flava</name>
    <dbReference type="NCBI Taxonomy" id="2259036"/>
    <lineage>
        <taxon>Bacteria</taxon>
        <taxon>Pseudomonadati</taxon>
        <taxon>Bacteroidota</taxon>
        <taxon>Chitinophagia</taxon>
        <taxon>Chitinophagales</taxon>
        <taxon>Chitinophagaceae</taxon>
        <taxon>Chitinophaga</taxon>
    </lineage>
</organism>
<dbReference type="Gene3D" id="3.40.50.300">
    <property type="entry name" value="P-loop containing nucleotide triphosphate hydrolases"/>
    <property type="match status" value="1"/>
</dbReference>
<dbReference type="InterPro" id="IPR050238">
    <property type="entry name" value="DNA_Rep/Repair_Clamp_Loader"/>
</dbReference>
<reference evidence="1 2" key="1">
    <citation type="submission" date="2018-05" db="EMBL/GenBank/DDBJ databases">
        <title>Chitinophaga sp. K3CV102501T nov., isolated from isolated from a monsoon evergreen broad-leaved forest soil.</title>
        <authorList>
            <person name="Lv Y."/>
        </authorList>
    </citation>
    <scope>NUCLEOTIDE SEQUENCE [LARGE SCALE GENOMIC DNA]</scope>
    <source>
        <strain evidence="1 2">GDMCC 1.1325</strain>
    </source>
</reference>
<dbReference type="PANTHER" id="PTHR11669:SF8">
    <property type="entry name" value="DNA POLYMERASE III SUBUNIT DELTA"/>
    <property type="match status" value="1"/>
</dbReference>
<accession>A0A365Y4W1</accession>
<evidence type="ECO:0008006" key="3">
    <source>
        <dbReference type="Google" id="ProtNLM"/>
    </source>
</evidence>
<dbReference type="PANTHER" id="PTHR11669">
    <property type="entry name" value="REPLICATION FACTOR C / DNA POLYMERASE III GAMMA-TAU SUBUNIT"/>
    <property type="match status" value="1"/>
</dbReference>
<dbReference type="InterPro" id="IPR027417">
    <property type="entry name" value="P-loop_NTPase"/>
</dbReference>
<dbReference type="EMBL" id="QFFJ01000001">
    <property type="protein sequence ID" value="RBL93617.1"/>
    <property type="molecule type" value="Genomic_DNA"/>
</dbReference>
<gene>
    <name evidence="1" type="ORF">DF182_14010</name>
</gene>
<dbReference type="GO" id="GO:0006261">
    <property type="term" value="P:DNA-templated DNA replication"/>
    <property type="evidence" value="ECO:0007669"/>
    <property type="project" value="TreeGrafter"/>
</dbReference>
<dbReference type="Proteomes" id="UP000253410">
    <property type="component" value="Unassembled WGS sequence"/>
</dbReference>
<keyword evidence="2" id="KW-1185">Reference proteome</keyword>
<dbReference type="AlphaFoldDB" id="A0A365Y4W1"/>
<evidence type="ECO:0000313" key="2">
    <source>
        <dbReference type="Proteomes" id="UP000253410"/>
    </source>
</evidence>
<comment type="caution">
    <text evidence="1">The sequence shown here is derived from an EMBL/GenBank/DDBJ whole genome shotgun (WGS) entry which is preliminary data.</text>
</comment>
<proteinExistence type="predicted"/>
<dbReference type="RefSeq" id="WP_113616213.1">
    <property type="nucleotide sequence ID" value="NZ_QFFJ01000001.1"/>
</dbReference>
<dbReference type="Pfam" id="PF13177">
    <property type="entry name" value="DNA_pol3_delta2"/>
    <property type="match status" value="1"/>
</dbReference>